<reference evidence="3 4" key="1">
    <citation type="submission" date="2021-11" db="EMBL/GenBank/DDBJ databases">
        <title>Black yeast isolated from Biological Soil Crust.</title>
        <authorList>
            <person name="Kurbessoian T."/>
        </authorList>
    </citation>
    <scope>NUCLEOTIDE SEQUENCE [LARGE SCALE GENOMIC DNA]</scope>
    <source>
        <strain evidence="3 4">CCFEE 5522</strain>
    </source>
</reference>
<sequence length="242" mass="27406">MSGTLILYDLASRHNTAWAPNPWKTRIALNFKRIEYKTEWVEYPDLAPKFKAVGIPPNDPGAFADYSSPTVRFPDGTYVMDSVRIAKKLEEIFAEPSLHLNSSASVEADELAHLLTMALLPGVMPSVVNDILQEPSKSWFVEDREKRFGMTLEQLAQMAGGEPGWQKAEPTLQKVKELLNDGKKDDGPFVLGKTPSYSDLIIVAFFECIRRVSKDDYERLMRYDNSFGALHEACKQWTEKDD</sequence>
<dbReference type="SUPFAM" id="SSF52833">
    <property type="entry name" value="Thioredoxin-like"/>
    <property type="match status" value="1"/>
</dbReference>
<dbReference type="Proteomes" id="UP001324427">
    <property type="component" value="Unassembled WGS sequence"/>
</dbReference>
<protein>
    <recommendedName>
        <fullName evidence="5">GST N-terminal domain-containing protein</fullName>
    </recommendedName>
</protein>
<name>A0AAV9JXJ7_9PEZI</name>
<proteinExistence type="predicted"/>
<dbReference type="Gene3D" id="1.20.1050.10">
    <property type="match status" value="1"/>
</dbReference>
<evidence type="ECO:0000313" key="3">
    <source>
        <dbReference type="EMBL" id="KAK4550501.1"/>
    </source>
</evidence>
<dbReference type="InterPro" id="IPR036249">
    <property type="entry name" value="Thioredoxin-like_sf"/>
</dbReference>
<organism evidence="3 4">
    <name type="scientific">Oleoguttula mirabilis</name>
    <dbReference type="NCBI Taxonomy" id="1507867"/>
    <lineage>
        <taxon>Eukaryota</taxon>
        <taxon>Fungi</taxon>
        <taxon>Dikarya</taxon>
        <taxon>Ascomycota</taxon>
        <taxon>Pezizomycotina</taxon>
        <taxon>Dothideomycetes</taxon>
        <taxon>Dothideomycetidae</taxon>
        <taxon>Mycosphaerellales</taxon>
        <taxon>Teratosphaeriaceae</taxon>
        <taxon>Oleoguttula</taxon>
    </lineage>
</organism>
<dbReference type="Pfam" id="PF13409">
    <property type="entry name" value="GST_N_2"/>
    <property type="match status" value="1"/>
</dbReference>
<comment type="caution">
    <text evidence="3">The sequence shown here is derived from an EMBL/GenBank/DDBJ whole genome shotgun (WGS) entry which is preliminary data.</text>
</comment>
<dbReference type="EMBL" id="JAVFHQ010000001">
    <property type="protein sequence ID" value="KAK4550501.1"/>
    <property type="molecule type" value="Genomic_DNA"/>
</dbReference>
<evidence type="ECO:0000313" key="4">
    <source>
        <dbReference type="Proteomes" id="UP001324427"/>
    </source>
</evidence>
<evidence type="ECO:0008006" key="5">
    <source>
        <dbReference type="Google" id="ProtNLM"/>
    </source>
</evidence>
<dbReference type="AlphaFoldDB" id="A0AAV9JXJ7"/>
<accession>A0AAV9JXJ7</accession>
<gene>
    <name evidence="3" type="ORF">LTR36_000080</name>
</gene>
<feature type="domain" description="GST N-terminal" evidence="1">
    <location>
        <begin position="20"/>
        <end position="91"/>
    </location>
</feature>
<feature type="domain" description="Glutathione S-transferase UstS-like C-terminal" evidence="2">
    <location>
        <begin position="115"/>
        <end position="237"/>
    </location>
</feature>
<evidence type="ECO:0000259" key="1">
    <source>
        <dbReference type="Pfam" id="PF13409"/>
    </source>
</evidence>
<keyword evidence="4" id="KW-1185">Reference proteome</keyword>
<evidence type="ECO:0000259" key="2">
    <source>
        <dbReference type="Pfam" id="PF22041"/>
    </source>
</evidence>
<dbReference type="Gene3D" id="3.40.30.10">
    <property type="entry name" value="Glutaredoxin"/>
    <property type="match status" value="1"/>
</dbReference>
<dbReference type="InterPro" id="IPR054416">
    <property type="entry name" value="GST_UstS-like_C"/>
</dbReference>
<dbReference type="InterPro" id="IPR004045">
    <property type="entry name" value="Glutathione_S-Trfase_N"/>
</dbReference>
<dbReference type="Pfam" id="PF22041">
    <property type="entry name" value="GST_C_7"/>
    <property type="match status" value="1"/>
</dbReference>